<organism evidence="1">
    <name type="scientific">Rhizophora mucronata</name>
    <name type="common">Asiatic mangrove</name>
    <dbReference type="NCBI Taxonomy" id="61149"/>
    <lineage>
        <taxon>Eukaryota</taxon>
        <taxon>Viridiplantae</taxon>
        <taxon>Streptophyta</taxon>
        <taxon>Embryophyta</taxon>
        <taxon>Tracheophyta</taxon>
        <taxon>Spermatophyta</taxon>
        <taxon>Magnoliopsida</taxon>
        <taxon>eudicotyledons</taxon>
        <taxon>Gunneridae</taxon>
        <taxon>Pentapetalae</taxon>
        <taxon>rosids</taxon>
        <taxon>fabids</taxon>
        <taxon>Malpighiales</taxon>
        <taxon>Rhizophoraceae</taxon>
        <taxon>Rhizophora</taxon>
    </lineage>
</organism>
<protein>
    <submittedName>
        <fullName evidence="1">Uncharacterized protein</fullName>
    </submittedName>
</protein>
<reference evidence="1" key="1">
    <citation type="submission" date="2018-02" db="EMBL/GenBank/DDBJ databases">
        <title>Rhizophora mucronata_Transcriptome.</title>
        <authorList>
            <person name="Meera S.P."/>
            <person name="Sreeshan A."/>
            <person name="Augustine A."/>
        </authorList>
    </citation>
    <scope>NUCLEOTIDE SEQUENCE</scope>
    <source>
        <tissue evidence="1">Leaf</tissue>
    </source>
</reference>
<name>A0A2P2N154_RHIMU</name>
<proteinExistence type="predicted"/>
<accession>A0A2P2N154</accession>
<dbReference type="AlphaFoldDB" id="A0A2P2N154"/>
<dbReference type="EMBL" id="GGEC01055728">
    <property type="protein sequence ID" value="MBX36212.1"/>
    <property type="molecule type" value="Transcribed_RNA"/>
</dbReference>
<sequence length="37" mass="4370">MYSISFYLESNLRIETWLKFLDCDLKVTNSDLETAPL</sequence>
<evidence type="ECO:0000313" key="1">
    <source>
        <dbReference type="EMBL" id="MBX36212.1"/>
    </source>
</evidence>